<dbReference type="EMBL" id="PPXC01000009">
    <property type="protein sequence ID" value="POH73062.1"/>
    <property type="molecule type" value="Genomic_DNA"/>
</dbReference>
<evidence type="ECO:0000313" key="2">
    <source>
        <dbReference type="EMBL" id="POH73062.1"/>
    </source>
</evidence>
<gene>
    <name evidence="2" type="ORF">CVS27_12955</name>
</gene>
<evidence type="ECO:0000313" key="3">
    <source>
        <dbReference type="Proteomes" id="UP000237061"/>
    </source>
</evidence>
<proteinExistence type="predicted"/>
<sequence length="177" mass="20307">MKEWVRQHPYVALAVGYILLFVFVTGMWFAVRHDLTYALTTAFVWTLFYWLFAVVQVRRRRRTKVHLEGHGQIMVYLRYPDSRPGSLDSIWNQGIATLSPRTIQFQPAVYDTLEPSGRPTTIKIQELLPGRRKMNGKDRKYIPVYGLQAMTLMGDGGKVEIAAHPEALDKLGEVLGQ</sequence>
<keyword evidence="3" id="KW-1185">Reference proteome</keyword>
<name>A0A2S3ZVS9_ARTGL</name>
<accession>A0A2S3ZVS9</accession>
<reference evidence="2 3" key="1">
    <citation type="submission" date="2018-01" db="EMBL/GenBank/DDBJ databases">
        <title>Arthrobacter sp. nov., from glaciers in China.</title>
        <authorList>
            <person name="Liu Q."/>
            <person name="Xin Y.-H."/>
        </authorList>
    </citation>
    <scope>NUCLEOTIDE SEQUENCE [LARGE SCALE GENOMIC DNA]</scope>
    <source>
        <strain evidence="2 3">HLT2-12-2</strain>
    </source>
</reference>
<evidence type="ECO:0000256" key="1">
    <source>
        <dbReference type="SAM" id="Phobius"/>
    </source>
</evidence>
<keyword evidence="1" id="KW-0472">Membrane</keyword>
<feature type="transmembrane region" description="Helical" evidence="1">
    <location>
        <begin position="37"/>
        <end position="55"/>
    </location>
</feature>
<feature type="transmembrane region" description="Helical" evidence="1">
    <location>
        <begin position="12"/>
        <end position="31"/>
    </location>
</feature>
<dbReference type="RefSeq" id="WP_103466154.1">
    <property type="nucleotide sequence ID" value="NZ_PPXC01000009.1"/>
</dbReference>
<protein>
    <submittedName>
        <fullName evidence="2">Uncharacterized protein</fullName>
    </submittedName>
</protein>
<dbReference type="Proteomes" id="UP000237061">
    <property type="component" value="Unassembled WGS sequence"/>
</dbReference>
<keyword evidence="1" id="KW-1133">Transmembrane helix</keyword>
<organism evidence="2 3">
    <name type="scientific">Arthrobacter glacialis</name>
    <dbReference type="NCBI Taxonomy" id="1664"/>
    <lineage>
        <taxon>Bacteria</taxon>
        <taxon>Bacillati</taxon>
        <taxon>Actinomycetota</taxon>
        <taxon>Actinomycetes</taxon>
        <taxon>Micrococcales</taxon>
        <taxon>Micrococcaceae</taxon>
        <taxon>Arthrobacter</taxon>
    </lineage>
</organism>
<comment type="caution">
    <text evidence="2">The sequence shown here is derived from an EMBL/GenBank/DDBJ whole genome shotgun (WGS) entry which is preliminary data.</text>
</comment>
<keyword evidence="1" id="KW-0812">Transmembrane</keyword>
<dbReference type="AlphaFoldDB" id="A0A2S3ZVS9"/>